<dbReference type="EMBL" id="LAVV01006492">
    <property type="protein sequence ID" value="KNZ59640.1"/>
    <property type="molecule type" value="Genomic_DNA"/>
</dbReference>
<gene>
    <name evidence="3" type="ORF">VP01_168g4</name>
</gene>
<keyword evidence="4" id="KW-1185">Reference proteome</keyword>
<accession>A0A0L6VHQ2</accession>
<feature type="region of interest" description="Disordered" evidence="1">
    <location>
        <begin position="153"/>
        <end position="320"/>
    </location>
</feature>
<feature type="compositionally biased region" description="Basic and acidic residues" evidence="1">
    <location>
        <begin position="237"/>
        <end position="257"/>
    </location>
</feature>
<sequence>MIRPHLFELLCLSGCWQLTQQISLHTNSTESAIFCRLMPRRFGQEQLNLPQIDGCPGQVCGVLFGKIPASLLAGADPCAAQDLADEIIDAAKTNPEIKEGAREKMIQAAKTVAGAEHNTPPDSQNGGKARKALNCLKKPKNSELDGIVIKQDPNATGDEFFDPKTKKTVKLGEDPRTKPRSGDRGGDGQGAKDPKSGDQDKKDDNKDGGKKENNPDQSGQSGEVTKTLTLEVEDDDNKPGGKDDQKQGGGDGGKDSKGNNSKENSKDDGKENKDDGKENKADGKDNKADGKENKADGKENKADGNDNKKQGDGGAGGDNGGGQGFKGIFIDAKTLKACNNPKIKFGGGINARKQDEFTFIPEDQKNFAHGEALDLSIITTSSCDKLLNCKLDQKKEVFDKCKKLAEAVGKSKRDGAGADNWNLGWICHQLQSSKPWSQEE</sequence>
<evidence type="ECO:0000256" key="1">
    <source>
        <dbReference type="SAM" id="MobiDB-lite"/>
    </source>
</evidence>
<feature type="compositionally biased region" description="Basic and acidic residues" evidence="1">
    <location>
        <begin position="161"/>
        <end position="214"/>
    </location>
</feature>
<evidence type="ECO:0000256" key="2">
    <source>
        <dbReference type="SAM" id="SignalP"/>
    </source>
</evidence>
<dbReference type="AlphaFoldDB" id="A0A0L6VHQ2"/>
<reference evidence="3 4" key="1">
    <citation type="submission" date="2015-08" db="EMBL/GenBank/DDBJ databases">
        <title>Next Generation Sequencing and Analysis of the Genome of Puccinia sorghi L Schw, the Causal Agent of Maize Common Rust.</title>
        <authorList>
            <person name="Rochi L."/>
            <person name="Burguener G."/>
            <person name="Darino M."/>
            <person name="Turjanski A."/>
            <person name="Kreff E."/>
            <person name="Dieguez M.J."/>
            <person name="Sacco F."/>
        </authorList>
    </citation>
    <scope>NUCLEOTIDE SEQUENCE [LARGE SCALE GENOMIC DNA]</scope>
    <source>
        <strain evidence="3 4">RO10H11247</strain>
    </source>
</reference>
<dbReference type="OrthoDB" id="2507334at2759"/>
<dbReference type="Proteomes" id="UP000037035">
    <property type="component" value="Unassembled WGS sequence"/>
</dbReference>
<organism evidence="3 4">
    <name type="scientific">Puccinia sorghi</name>
    <dbReference type="NCBI Taxonomy" id="27349"/>
    <lineage>
        <taxon>Eukaryota</taxon>
        <taxon>Fungi</taxon>
        <taxon>Dikarya</taxon>
        <taxon>Basidiomycota</taxon>
        <taxon>Pucciniomycotina</taxon>
        <taxon>Pucciniomycetes</taxon>
        <taxon>Pucciniales</taxon>
        <taxon>Pucciniaceae</taxon>
        <taxon>Puccinia</taxon>
    </lineage>
</organism>
<dbReference type="STRING" id="27349.A0A0L6VHQ2"/>
<feature type="compositionally biased region" description="Polar residues" evidence="1">
    <location>
        <begin position="217"/>
        <end position="228"/>
    </location>
</feature>
<name>A0A0L6VHQ2_9BASI</name>
<comment type="caution">
    <text evidence="3">The sequence shown here is derived from an EMBL/GenBank/DDBJ whole genome shotgun (WGS) entry which is preliminary data.</text>
</comment>
<evidence type="ECO:0000313" key="3">
    <source>
        <dbReference type="EMBL" id="KNZ59640.1"/>
    </source>
</evidence>
<keyword evidence="2" id="KW-0732">Signal</keyword>
<protein>
    <submittedName>
        <fullName evidence="3">Uncharacterized protein</fullName>
    </submittedName>
</protein>
<feature type="chain" id="PRO_5005568489" evidence="2">
    <location>
        <begin position="22"/>
        <end position="440"/>
    </location>
</feature>
<feature type="signal peptide" evidence="2">
    <location>
        <begin position="1"/>
        <end position="21"/>
    </location>
</feature>
<evidence type="ECO:0000313" key="4">
    <source>
        <dbReference type="Proteomes" id="UP000037035"/>
    </source>
</evidence>
<feature type="compositionally biased region" description="Basic and acidic residues" evidence="1">
    <location>
        <begin position="263"/>
        <end position="311"/>
    </location>
</feature>
<dbReference type="VEuPathDB" id="FungiDB:VP01_168g4"/>
<proteinExistence type="predicted"/>